<proteinExistence type="predicted"/>
<dbReference type="EMBL" id="JACIHP010000001">
    <property type="protein sequence ID" value="MBB4488542.1"/>
    <property type="molecule type" value="Genomic_DNA"/>
</dbReference>
<evidence type="ECO:0000313" key="2">
    <source>
        <dbReference type="Proteomes" id="UP000534590"/>
    </source>
</evidence>
<comment type="caution">
    <text evidence="1">The sequence shown here is derived from an EMBL/GenBank/DDBJ whole genome shotgun (WGS) entry which is preliminary data.</text>
</comment>
<accession>A0ABR6J0U3</accession>
<gene>
    <name evidence="1" type="ORF">GGE40_000322</name>
</gene>
<evidence type="ECO:0000313" key="1">
    <source>
        <dbReference type="EMBL" id="MBB4488542.1"/>
    </source>
</evidence>
<protein>
    <submittedName>
        <fullName evidence="1">Uncharacterized protein</fullName>
    </submittedName>
</protein>
<dbReference type="Proteomes" id="UP000534590">
    <property type="component" value="Unassembled WGS sequence"/>
</dbReference>
<sequence length="210" mass="22605">MQGALFHLVAGQKNGKFVTAKTRCAVQRRQQRLELQRELFENSVACGMAKIVVDRLEPVEVDEEAGEFAAVAVRIADLQIENGLEALTVEEAGQMVGNGLLAIALFRLAQFGHVGHGAEACALMRRIAGIKGLFEDECVHDAAIHAMETHGDAAMRSIGQGVRRLALLKQKPVVGVDEIGKIQPEYPSAVVARRLHPIVTDGGDAVVPVE</sequence>
<keyword evidence="2" id="KW-1185">Reference proteome</keyword>
<reference evidence="1 2" key="1">
    <citation type="submission" date="2020-08" db="EMBL/GenBank/DDBJ databases">
        <title>Genomic Encyclopedia of Type Strains, Phase IV (KMG-V): Genome sequencing to study the core and pangenomes of soil and plant-associated prokaryotes.</title>
        <authorList>
            <person name="Whitman W."/>
        </authorList>
    </citation>
    <scope>NUCLEOTIDE SEQUENCE [LARGE SCALE GENOMIC DNA]</scope>
    <source>
        <strain evidence="1 2">SEMIA 461</strain>
    </source>
</reference>
<name>A0ABR6J0U3_AGRRD</name>
<organism evidence="1 2">
    <name type="scientific">Agrobacterium radiobacter</name>
    <dbReference type="NCBI Taxonomy" id="362"/>
    <lineage>
        <taxon>Bacteria</taxon>
        <taxon>Pseudomonadati</taxon>
        <taxon>Pseudomonadota</taxon>
        <taxon>Alphaproteobacteria</taxon>
        <taxon>Hyphomicrobiales</taxon>
        <taxon>Rhizobiaceae</taxon>
        <taxon>Rhizobium/Agrobacterium group</taxon>
        <taxon>Agrobacterium</taxon>
        <taxon>Agrobacterium tumefaciens complex</taxon>
    </lineage>
</organism>